<keyword evidence="1" id="KW-0378">Hydrolase</keyword>
<dbReference type="KEGG" id="bsol:FSW04_08205"/>
<sequence>MAPRIVDAHCHLDAFSDDELIGVLADARAAGVVLLITVGMDVATSRRGTGIAAAHEPVLAAVGLHPWNAQDFPDGAPVAELEALAGADDVVAVGEIGLDFVDNSWLGLSYADPALRARQERVFRDQLQMARRLGLPVILHSRGAHATTTRVLAEEGMEEVGGCVQFFEGTPADVEAYAALGFGFSVGSSVTFPGAAGAWHETVRAIPPELLLVESDAPWLPYHGHASTRSAPADLIAIGAAIARVRGVEPEALLGAATANVDRVLRTVRTPA</sequence>
<dbReference type="RefSeq" id="WP_146918159.1">
    <property type="nucleotide sequence ID" value="NZ_CP042430.1"/>
</dbReference>
<dbReference type="PIRSF" id="PIRSF005902">
    <property type="entry name" value="DNase_TatD"/>
    <property type="match status" value="1"/>
</dbReference>
<dbReference type="GO" id="GO:0016788">
    <property type="term" value="F:hydrolase activity, acting on ester bonds"/>
    <property type="evidence" value="ECO:0007669"/>
    <property type="project" value="InterPro"/>
</dbReference>
<evidence type="ECO:0000256" key="2">
    <source>
        <dbReference type="PIRSR" id="PIRSR005902-1"/>
    </source>
</evidence>
<protein>
    <submittedName>
        <fullName evidence="3">TatD family deoxyribonuclease</fullName>
    </submittedName>
</protein>
<dbReference type="PANTHER" id="PTHR46124:SF2">
    <property type="entry name" value="D-AMINOACYL-TRNA DEACYLASE"/>
    <property type="match status" value="1"/>
</dbReference>
<evidence type="ECO:0000313" key="3">
    <source>
        <dbReference type="EMBL" id="QEC47562.1"/>
    </source>
</evidence>
<dbReference type="Pfam" id="PF01026">
    <property type="entry name" value="TatD_DNase"/>
    <property type="match status" value="1"/>
</dbReference>
<dbReference type="Proteomes" id="UP000321805">
    <property type="component" value="Chromosome"/>
</dbReference>
<dbReference type="GO" id="GO:0005829">
    <property type="term" value="C:cytosol"/>
    <property type="evidence" value="ECO:0007669"/>
    <property type="project" value="TreeGrafter"/>
</dbReference>
<name>A0A5B8U4H3_9ACTN</name>
<dbReference type="SUPFAM" id="SSF51556">
    <property type="entry name" value="Metallo-dependent hydrolases"/>
    <property type="match status" value="1"/>
</dbReference>
<organism evidence="3 4">
    <name type="scientific">Baekduia soli</name>
    <dbReference type="NCBI Taxonomy" id="496014"/>
    <lineage>
        <taxon>Bacteria</taxon>
        <taxon>Bacillati</taxon>
        <taxon>Actinomycetota</taxon>
        <taxon>Thermoleophilia</taxon>
        <taxon>Solirubrobacterales</taxon>
        <taxon>Baekduiaceae</taxon>
        <taxon>Baekduia</taxon>
    </lineage>
</organism>
<feature type="binding site" evidence="2">
    <location>
        <position position="95"/>
    </location>
    <ligand>
        <name>a divalent metal cation</name>
        <dbReference type="ChEBI" id="CHEBI:60240"/>
        <label>1</label>
    </ligand>
</feature>
<proteinExistence type="predicted"/>
<feature type="binding site" evidence="2">
    <location>
        <position position="9"/>
    </location>
    <ligand>
        <name>a divalent metal cation</name>
        <dbReference type="ChEBI" id="CHEBI:60240"/>
        <label>1</label>
    </ligand>
</feature>
<dbReference type="GO" id="GO:0046872">
    <property type="term" value="F:metal ion binding"/>
    <property type="evidence" value="ECO:0007669"/>
    <property type="project" value="UniProtKB-KW"/>
</dbReference>
<dbReference type="EMBL" id="CP042430">
    <property type="protein sequence ID" value="QEC47562.1"/>
    <property type="molecule type" value="Genomic_DNA"/>
</dbReference>
<dbReference type="PROSITE" id="PS01137">
    <property type="entry name" value="TATD_1"/>
    <property type="match status" value="1"/>
</dbReference>
<dbReference type="InterPro" id="IPR001130">
    <property type="entry name" value="TatD-like"/>
</dbReference>
<accession>A0A5B8U4H3</accession>
<reference evidence="3" key="1">
    <citation type="journal article" date="2018" name="J. Microbiol.">
        <title>Baekduia soli gen. nov., sp. nov., a novel bacterium isolated from the soil of Baekdu Mountain and proposal of a novel family name, Baekduiaceae fam. nov.</title>
        <authorList>
            <person name="An D.S."/>
            <person name="Siddiqi M.Z."/>
            <person name="Kim K.H."/>
            <person name="Yu H.S."/>
            <person name="Im W.T."/>
        </authorList>
    </citation>
    <scope>NUCLEOTIDE SEQUENCE [LARGE SCALE GENOMIC DNA]</scope>
    <source>
        <strain evidence="3">BR7-21</strain>
    </source>
</reference>
<evidence type="ECO:0000256" key="1">
    <source>
        <dbReference type="ARBA" id="ARBA00022801"/>
    </source>
</evidence>
<feature type="binding site" evidence="2">
    <location>
        <position position="216"/>
    </location>
    <ligand>
        <name>a divalent metal cation</name>
        <dbReference type="ChEBI" id="CHEBI:60240"/>
        <label>1</label>
    </ligand>
</feature>
<dbReference type="Gene3D" id="3.20.20.140">
    <property type="entry name" value="Metal-dependent hydrolases"/>
    <property type="match status" value="1"/>
</dbReference>
<dbReference type="InterPro" id="IPR032466">
    <property type="entry name" value="Metal_Hydrolase"/>
</dbReference>
<evidence type="ECO:0000313" key="4">
    <source>
        <dbReference type="Proteomes" id="UP000321805"/>
    </source>
</evidence>
<dbReference type="CDD" id="cd01310">
    <property type="entry name" value="TatD_DNAse"/>
    <property type="match status" value="1"/>
</dbReference>
<reference evidence="3" key="2">
    <citation type="submission" date="2019-08" db="EMBL/GenBank/DDBJ databases">
        <authorList>
            <person name="Im W.-T."/>
        </authorList>
    </citation>
    <scope>NUCLEOTIDE SEQUENCE</scope>
    <source>
        <strain evidence="3">BR7-21</strain>
    </source>
</reference>
<dbReference type="OrthoDB" id="9810005at2"/>
<feature type="binding site" evidence="2">
    <location>
        <position position="11"/>
    </location>
    <ligand>
        <name>a divalent metal cation</name>
        <dbReference type="ChEBI" id="CHEBI:60240"/>
        <label>1</label>
    </ligand>
</feature>
<gene>
    <name evidence="3" type="ORF">FSW04_08205</name>
</gene>
<dbReference type="PANTHER" id="PTHR46124">
    <property type="entry name" value="D-AMINOACYL-TRNA DEACYLASE"/>
    <property type="match status" value="1"/>
</dbReference>
<dbReference type="InterPro" id="IPR018228">
    <property type="entry name" value="DNase_TatD-rel_CS"/>
</dbReference>
<dbReference type="AlphaFoldDB" id="A0A5B8U4H3"/>
<feature type="binding site" evidence="2">
    <location>
        <position position="140"/>
    </location>
    <ligand>
        <name>a divalent metal cation</name>
        <dbReference type="ChEBI" id="CHEBI:60240"/>
        <label>2</label>
    </ligand>
</feature>
<keyword evidence="4" id="KW-1185">Reference proteome</keyword>
<keyword evidence="2" id="KW-0479">Metal-binding</keyword>